<feature type="region of interest" description="Disordered" evidence="10">
    <location>
        <begin position="516"/>
        <end position="544"/>
    </location>
</feature>
<evidence type="ECO:0000256" key="9">
    <source>
        <dbReference type="PROSITE-ProRule" id="PRU00094"/>
    </source>
</evidence>
<evidence type="ECO:0000259" key="11">
    <source>
        <dbReference type="PROSITE" id="PS50114"/>
    </source>
</evidence>
<evidence type="ECO:0000313" key="13">
    <source>
        <dbReference type="EMBL" id="OAY60120.1"/>
    </source>
</evidence>
<evidence type="ECO:0000313" key="14">
    <source>
        <dbReference type="Proteomes" id="UP000091857"/>
    </source>
</evidence>
<accession>A0A2C9WJ72</accession>
<dbReference type="Gene3D" id="3.30.50.10">
    <property type="entry name" value="Erythroid Transcription Factor GATA-1, subunit A"/>
    <property type="match status" value="1"/>
</dbReference>
<reference evidence="14" key="1">
    <citation type="journal article" date="2016" name="Nat. Biotechnol.">
        <title>Sequencing wild and cultivated cassava and related species reveals extensive interspecific hybridization and genetic diversity.</title>
        <authorList>
            <person name="Bredeson J.V."/>
            <person name="Lyons J.B."/>
            <person name="Prochnik S.E."/>
            <person name="Wu G.A."/>
            <person name="Ha C.M."/>
            <person name="Edsinger-Gonzales E."/>
            <person name="Grimwood J."/>
            <person name="Schmutz J."/>
            <person name="Rabbi I.Y."/>
            <person name="Egesi C."/>
            <person name="Nauluvula P."/>
            <person name="Lebot V."/>
            <person name="Ndunguru J."/>
            <person name="Mkamilo G."/>
            <person name="Bart R.S."/>
            <person name="Setter T.L."/>
            <person name="Gleadow R.M."/>
            <person name="Kulakow P."/>
            <person name="Ferguson M.E."/>
            <person name="Rounsley S."/>
            <person name="Rokhsar D.S."/>
        </authorList>
    </citation>
    <scope>NUCLEOTIDE SEQUENCE [LARGE SCALE GENOMIC DNA]</scope>
    <source>
        <strain evidence="14">cv. AM560-2</strain>
    </source>
</reference>
<feature type="domain" description="GATA-type" evidence="11">
    <location>
        <begin position="7"/>
        <end position="40"/>
    </location>
</feature>
<dbReference type="InterPro" id="IPR038108">
    <property type="entry name" value="RPN13_DEUBAD_sf"/>
</dbReference>
<keyword evidence="6" id="KW-0238">DNA-binding</keyword>
<comment type="caution">
    <text evidence="13">The sequence shown here is derived from an EMBL/GenBank/DDBJ whole genome shotgun (WGS) entry which is preliminary data.</text>
</comment>
<evidence type="ECO:0000256" key="6">
    <source>
        <dbReference type="ARBA" id="ARBA00023125"/>
    </source>
</evidence>
<dbReference type="GO" id="GO:0005634">
    <property type="term" value="C:nucleus"/>
    <property type="evidence" value="ECO:0007669"/>
    <property type="project" value="UniProtKB-SubCell"/>
</dbReference>
<keyword evidence="3 9" id="KW-0863">Zinc-finger</keyword>
<keyword evidence="4" id="KW-0862">Zinc</keyword>
<dbReference type="OrthoDB" id="515401at2759"/>
<dbReference type="AlphaFoldDB" id="A0A2C9WJ72"/>
<dbReference type="InterPro" id="IPR013088">
    <property type="entry name" value="Znf_NHR/GATA"/>
</dbReference>
<evidence type="ECO:0000256" key="1">
    <source>
        <dbReference type="ARBA" id="ARBA00004123"/>
    </source>
</evidence>
<proteinExistence type="predicted"/>
<keyword evidence="8" id="KW-0539">Nucleus</keyword>
<dbReference type="InterPro" id="IPR044589">
    <property type="entry name" value="GATA26/27"/>
</dbReference>
<dbReference type="SMART" id="SM00401">
    <property type="entry name" value="ZnF_GATA"/>
    <property type="match status" value="1"/>
</dbReference>
<dbReference type="Pfam" id="PF00320">
    <property type="entry name" value="GATA"/>
    <property type="match status" value="1"/>
</dbReference>
<dbReference type="Proteomes" id="UP000091857">
    <property type="component" value="Chromosome 1"/>
</dbReference>
<evidence type="ECO:0000256" key="2">
    <source>
        <dbReference type="ARBA" id="ARBA00022723"/>
    </source>
</evidence>
<gene>
    <name evidence="13" type="ORF">MANES_01G087500v8</name>
</gene>
<evidence type="ECO:0000256" key="10">
    <source>
        <dbReference type="SAM" id="MobiDB-lite"/>
    </source>
</evidence>
<name>A0A2C9WJ72_MANES</name>
<comment type="subcellular location">
    <subcellularLocation>
        <location evidence="1">Nucleus</location>
    </subcellularLocation>
</comment>
<feature type="compositionally biased region" description="Polar residues" evidence="10">
    <location>
        <begin position="522"/>
        <end position="537"/>
    </location>
</feature>
<dbReference type="PROSITE" id="PS51916">
    <property type="entry name" value="DEUBAD"/>
    <property type="match status" value="1"/>
</dbReference>
<evidence type="ECO:0000256" key="7">
    <source>
        <dbReference type="ARBA" id="ARBA00023163"/>
    </source>
</evidence>
<dbReference type="PANTHER" id="PTHR46855">
    <property type="entry name" value="OSJNBB0038F03.10 PROTEIN"/>
    <property type="match status" value="1"/>
</dbReference>
<keyword evidence="5" id="KW-0805">Transcription regulation</keyword>
<evidence type="ECO:0000256" key="3">
    <source>
        <dbReference type="ARBA" id="ARBA00022771"/>
    </source>
</evidence>
<dbReference type="EMBL" id="CM004387">
    <property type="protein sequence ID" value="OAY60120.1"/>
    <property type="molecule type" value="Genomic_DNA"/>
</dbReference>
<evidence type="ECO:0000256" key="4">
    <source>
        <dbReference type="ARBA" id="ARBA00022833"/>
    </source>
</evidence>
<dbReference type="InterPro" id="IPR000679">
    <property type="entry name" value="Znf_GATA"/>
</dbReference>
<dbReference type="InterPro" id="IPR044867">
    <property type="entry name" value="DEUBAD_dom"/>
</dbReference>
<dbReference type="Gramene" id="Manes.01G087500.1.v8.1">
    <property type="protein sequence ID" value="Manes.01G087500.1.v8.1.CDS"/>
    <property type="gene ID" value="Manes.01G087500.v8.1"/>
</dbReference>
<dbReference type="Pfam" id="PF13919">
    <property type="entry name" value="ASXH"/>
    <property type="match status" value="1"/>
</dbReference>
<dbReference type="SUPFAM" id="SSF57716">
    <property type="entry name" value="Glucocorticoid receptor-like (DNA-binding domain)"/>
    <property type="match status" value="1"/>
</dbReference>
<organism evidence="13 14">
    <name type="scientific">Manihot esculenta</name>
    <name type="common">Cassava</name>
    <name type="synonym">Jatropha manihot</name>
    <dbReference type="NCBI Taxonomy" id="3983"/>
    <lineage>
        <taxon>Eukaryota</taxon>
        <taxon>Viridiplantae</taxon>
        <taxon>Streptophyta</taxon>
        <taxon>Embryophyta</taxon>
        <taxon>Tracheophyta</taxon>
        <taxon>Spermatophyta</taxon>
        <taxon>Magnoliopsida</taxon>
        <taxon>eudicotyledons</taxon>
        <taxon>Gunneridae</taxon>
        <taxon>Pentapetalae</taxon>
        <taxon>rosids</taxon>
        <taxon>fabids</taxon>
        <taxon>Malpighiales</taxon>
        <taxon>Euphorbiaceae</taxon>
        <taxon>Crotonoideae</taxon>
        <taxon>Manihoteae</taxon>
        <taxon>Manihot</taxon>
    </lineage>
</organism>
<feature type="domain" description="DEUBAD" evidence="12">
    <location>
        <begin position="298"/>
        <end position="410"/>
    </location>
</feature>
<dbReference type="Gene3D" id="1.10.2020.20">
    <property type="match status" value="1"/>
</dbReference>
<dbReference type="CDD" id="cd00202">
    <property type="entry name" value="ZnF_GATA"/>
    <property type="match status" value="1"/>
</dbReference>
<dbReference type="PROSITE" id="PS50114">
    <property type="entry name" value="GATA_ZN_FINGER_2"/>
    <property type="match status" value="1"/>
</dbReference>
<keyword evidence="14" id="KW-1185">Reference proteome</keyword>
<evidence type="ECO:0000259" key="12">
    <source>
        <dbReference type="PROSITE" id="PS51916"/>
    </source>
</evidence>
<dbReference type="PANTHER" id="PTHR46855:SF1">
    <property type="entry name" value="GATA TRANSCRIPTION FACTOR 26"/>
    <property type="match status" value="1"/>
</dbReference>
<dbReference type="GO" id="GO:0008270">
    <property type="term" value="F:zinc ion binding"/>
    <property type="evidence" value="ECO:0007669"/>
    <property type="project" value="UniProtKB-KW"/>
</dbReference>
<evidence type="ECO:0000256" key="8">
    <source>
        <dbReference type="ARBA" id="ARBA00023242"/>
    </source>
</evidence>
<dbReference type="InterPro" id="IPR028020">
    <property type="entry name" value="ASX_DEUBAD_dom"/>
</dbReference>
<dbReference type="GO" id="GO:0000976">
    <property type="term" value="F:transcription cis-regulatory region binding"/>
    <property type="evidence" value="ECO:0000318"/>
    <property type="project" value="GO_Central"/>
</dbReference>
<protein>
    <submittedName>
        <fullName evidence="13">Uncharacterized protein</fullName>
    </submittedName>
</protein>
<sequence length="544" mass="60490">MGKQGPCCHCGVTSTPLWRNGPPEKPVLCNACGSRWRTKGTLANYTPLHARADPDDYEDHRVSRGKSISINKNKDVKLLKRKANYDNGVVGRIAPDYYQGYRKVLDEDTSNRSSSGSAISNSESCAQFGSADASDLTGPAQSIVWDTMVPSRKRTCVNRTKPSPVEKLTKDLYTIWHEQQSSCFSGSSEEDLLFESETPMVSVEIGHGSVLIRHPSSIARDEESEASSLSVENKQYSTSEAYSQTVTVPVHNETINSNIQSIVIEKATNPTGPGMQVQQEQLKRDKSHHERAQILGNHNSPLCDVDLNEILNFEEFAQYLTNEEQQQLLKYLPLVDTAKLPDSIRSMFDSPQFKENISFFQQLLVEGVFDLSFSGAKAEECNTLKRLTLSNLSKSKWVERYHELKKCKNSTGKSLVGRGLNVVMSSNSIAAKRSRDNVGQKIPEVKVMKSPKRINMKTTYENKEVMDNDGSCFSPRSLFALPPDGGSLMLDSLHYVDESSDQDLLLHVPSNGSFPQAELLHPTSSFGQQASTSNSSRYPHLVRP</sequence>
<dbReference type="GO" id="GO:0006355">
    <property type="term" value="P:regulation of DNA-templated transcription"/>
    <property type="evidence" value="ECO:0007669"/>
    <property type="project" value="InterPro"/>
</dbReference>
<evidence type="ECO:0000256" key="5">
    <source>
        <dbReference type="ARBA" id="ARBA00023015"/>
    </source>
</evidence>
<dbReference type="STRING" id="3983.A0A2C9WJ72"/>
<dbReference type="SMR" id="A0A2C9WJ72"/>
<dbReference type="PROSITE" id="PS00344">
    <property type="entry name" value="GATA_ZN_FINGER_1"/>
    <property type="match status" value="1"/>
</dbReference>
<keyword evidence="7" id="KW-0804">Transcription</keyword>
<keyword evidence="2" id="KW-0479">Metal-binding</keyword>